<organism evidence="10 11">
    <name type="scientific">Shewanella algae</name>
    <dbReference type="NCBI Taxonomy" id="38313"/>
    <lineage>
        <taxon>Bacteria</taxon>
        <taxon>Pseudomonadati</taxon>
        <taxon>Pseudomonadota</taxon>
        <taxon>Gammaproteobacteria</taxon>
        <taxon>Alteromonadales</taxon>
        <taxon>Shewanellaceae</taxon>
        <taxon>Shewanella</taxon>
    </lineage>
</organism>
<keyword evidence="11" id="KW-1185">Reference proteome</keyword>
<dbReference type="AlphaFoldDB" id="A0A2T3H5S2"/>
<dbReference type="EMBL" id="AP024613">
    <property type="protein sequence ID" value="BCV45691.1"/>
    <property type="molecule type" value="Genomic_DNA"/>
</dbReference>
<dbReference type="Proteomes" id="UP000254069">
    <property type="component" value="Unassembled WGS sequence"/>
</dbReference>
<keyword evidence="5 6" id="KW-0378">Hydrolase</keyword>
<feature type="active site" evidence="5">
    <location>
        <position position="18"/>
    </location>
</feature>
<dbReference type="EC" id="3.6.1.7" evidence="2 5"/>
<gene>
    <name evidence="10" type="primary">acyP</name>
    <name evidence="10" type="ORF">NCTC10738_03295</name>
    <name evidence="9" type="ORF">TUM17379_27090</name>
</gene>
<dbReference type="NCBIfam" id="NF011000">
    <property type="entry name" value="PRK14426.1"/>
    <property type="match status" value="1"/>
</dbReference>
<dbReference type="PANTHER" id="PTHR47268">
    <property type="entry name" value="ACYLPHOSPHATASE"/>
    <property type="match status" value="1"/>
</dbReference>
<evidence type="ECO:0000256" key="7">
    <source>
        <dbReference type="RuleBase" id="RU004168"/>
    </source>
</evidence>
<evidence type="ECO:0000256" key="1">
    <source>
        <dbReference type="ARBA" id="ARBA00005614"/>
    </source>
</evidence>
<protein>
    <recommendedName>
        <fullName evidence="3 5">Acylphosphatase</fullName>
        <ecNumber evidence="2 5">3.6.1.7</ecNumber>
    </recommendedName>
</protein>
<dbReference type="RefSeq" id="WP_025011030.1">
    <property type="nucleotide sequence ID" value="NZ_AP024609.1"/>
</dbReference>
<comment type="catalytic activity">
    <reaction evidence="4 5 6">
        <text>an acyl phosphate + H2O = a carboxylate + phosphate + H(+)</text>
        <dbReference type="Rhea" id="RHEA:14965"/>
        <dbReference type="ChEBI" id="CHEBI:15377"/>
        <dbReference type="ChEBI" id="CHEBI:15378"/>
        <dbReference type="ChEBI" id="CHEBI:29067"/>
        <dbReference type="ChEBI" id="CHEBI:43474"/>
        <dbReference type="ChEBI" id="CHEBI:59918"/>
        <dbReference type="EC" id="3.6.1.7"/>
    </reaction>
</comment>
<dbReference type="Gene3D" id="3.30.70.100">
    <property type="match status" value="1"/>
</dbReference>
<dbReference type="Pfam" id="PF00708">
    <property type="entry name" value="Acylphosphatase"/>
    <property type="match status" value="1"/>
</dbReference>
<accession>A0A2T3H5S2</accession>
<dbReference type="STRING" id="38313.GCA_000947195_02788"/>
<dbReference type="EMBL" id="UGYO01000002">
    <property type="protein sequence ID" value="SUJ01357.1"/>
    <property type="molecule type" value="Genomic_DNA"/>
</dbReference>
<evidence type="ECO:0000313" key="9">
    <source>
        <dbReference type="EMBL" id="BCV45691.1"/>
    </source>
</evidence>
<evidence type="ECO:0000256" key="6">
    <source>
        <dbReference type="RuleBase" id="RU000553"/>
    </source>
</evidence>
<accession>A0A380BIU5</accession>
<evidence type="ECO:0000256" key="5">
    <source>
        <dbReference type="PROSITE-ProRule" id="PRU00520"/>
    </source>
</evidence>
<dbReference type="PROSITE" id="PS00150">
    <property type="entry name" value="ACYLPHOSPHATASE_1"/>
    <property type="match status" value="1"/>
</dbReference>
<dbReference type="GO" id="GO:0003998">
    <property type="term" value="F:acylphosphatase activity"/>
    <property type="evidence" value="ECO:0007669"/>
    <property type="project" value="UniProtKB-EC"/>
</dbReference>
<evidence type="ECO:0000256" key="2">
    <source>
        <dbReference type="ARBA" id="ARBA00012150"/>
    </source>
</evidence>
<dbReference type="InterPro" id="IPR020456">
    <property type="entry name" value="Acylphosphatase"/>
</dbReference>
<dbReference type="PROSITE" id="PS00151">
    <property type="entry name" value="ACYLPHOSPHATASE_2"/>
    <property type="match status" value="1"/>
</dbReference>
<comment type="similarity">
    <text evidence="1 7">Belongs to the acylphosphatase family.</text>
</comment>
<dbReference type="PRINTS" id="PR00112">
    <property type="entry name" value="ACYLPHPHTASE"/>
</dbReference>
<name>A0A2T3H5S2_9GAMM</name>
<feature type="active site" evidence="5">
    <location>
        <position position="36"/>
    </location>
</feature>
<reference evidence="10 11" key="1">
    <citation type="submission" date="2018-06" db="EMBL/GenBank/DDBJ databases">
        <authorList>
            <consortium name="Pathogen Informatics"/>
            <person name="Doyle S."/>
        </authorList>
    </citation>
    <scope>NUCLEOTIDE SEQUENCE [LARGE SCALE GENOMIC DNA]</scope>
    <source>
        <strain evidence="10 11">NCTC10738</strain>
    </source>
</reference>
<dbReference type="InterPro" id="IPR017968">
    <property type="entry name" value="Acylphosphatase_CS"/>
</dbReference>
<evidence type="ECO:0000256" key="4">
    <source>
        <dbReference type="ARBA" id="ARBA00047645"/>
    </source>
</evidence>
<feature type="domain" description="Acylphosphatase-like" evidence="8">
    <location>
        <begin position="3"/>
        <end position="90"/>
    </location>
</feature>
<evidence type="ECO:0000313" key="11">
    <source>
        <dbReference type="Proteomes" id="UP000254069"/>
    </source>
</evidence>
<dbReference type="PROSITE" id="PS51160">
    <property type="entry name" value="ACYLPHOSPHATASE_3"/>
    <property type="match status" value="1"/>
</dbReference>
<dbReference type="KEGG" id="salg:BS332_21025"/>
<sequence length="90" mass="10004">MKRVLLTVKGKVQGVCFRRFTQQKAQSLGVTGYVRNKEDGSVEVLAQGAFPAVDHLIAWCEQGPPQARVDGVYVEEDEADEIYLDFSISD</sequence>
<dbReference type="InterPro" id="IPR001792">
    <property type="entry name" value="Acylphosphatase-like_dom"/>
</dbReference>
<proteinExistence type="inferred from homology"/>
<evidence type="ECO:0000259" key="8">
    <source>
        <dbReference type="PROSITE" id="PS51160"/>
    </source>
</evidence>
<evidence type="ECO:0000313" key="10">
    <source>
        <dbReference type="EMBL" id="SUJ01357.1"/>
    </source>
</evidence>
<dbReference type="InterPro" id="IPR036046">
    <property type="entry name" value="Acylphosphatase-like_dom_sf"/>
</dbReference>
<dbReference type="PANTHER" id="PTHR47268:SF4">
    <property type="entry name" value="ACYLPHOSPHATASE"/>
    <property type="match status" value="1"/>
</dbReference>
<dbReference type="Proteomes" id="UP000825078">
    <property type="component" value="Chromosome"/>
</dbReference>
<dbReference type="GeneID" id="93809828"/>
<reference evidence="9" key="2">
    <citation type="submission" date="2021-05" db="EMBL/GenBank/DDBJ databases">
        <title>Molecular characterization for Shewanella algae harboring chromosomal blaOXA-55-like strains isolated from clinical and environment sample.</title>
        <authorList>
            <person name="Ohama Y."/>
            <person name="Aoki K."/>
            <person name="Harada S."/>
            <person name="Moriya K."/>
            <person name="Ishii Y."/>
            <person name="Tateda K."/>
        </authorList>
    </citation>
    <scope>NUCLEOTIDE SEQUENCE</scope>
    <source>
        <strain evidence="9">TUM17379</strain>
    </source>
</reference>
<dbReference type="NCBIfam" id="NF011003">
    <property type="entry name" value="PRK14429.1"/>
    <property type="match status" value="1"/>
</dbReference>
<evidence type="ECO:0000256" key="3">
    <source>
        <dbReference type="ARBA" id="ARBA00015991"/>
    </source>
</evidence>
<dbReference type="SUPFAM" id="SSF54975">
    <property type="entry name" value="Acylphosphatase/BLUF domain-like"/>
    <property type="match status" value="1"/>
</dbReference>